<sequence>MPDLVGRQIGSRGYGLMNFTWRKDPIPHEQAFEAMRAAINSNMTFWNGGNFYGTPEVNSMTLLAAYFEKYPEDADKVVLSIKGGVRPDMQLDGSPEYIRQSLNSTLAQLKGRKTLDIFECARRDPKVPLETTFGVLEKEYVQTGKLGGICLSEVSAATIHEAVKITKIVGVEVELSLFSTDVLTNGVAVACAKYGIPLIAYSPLGRGLLTGQIKSIDDLPESDFRRHLPRFQPGNFEINLQLVKQVEELAAKRSCTPAQLALGWVTSLQRRPGLPTIIPIPGGTTAAKVYENAKQIDLTDEEMDALDVTLAKFEVAGGRYPDGAPMDT</sequence>
<dbReference type="GO" id="GO:0005737">
    <property type="term" value="C:cytoplasm"/>
    <property type="evidence" value="ECO:0007669"/>
    <property type="project" value="TreeGrafter"/>
</dbReference>
<feature type="domain" description="NADP-dependent oxidoreductase" evidence="2">
    <location>
        <begin position="13"/>
        <end position="307"/>
    </location>
</feature>
<proteinExistence type="predicted"/>
<dbReference type="AlphaFoldDB" id="A0A8K0S9X5"/>
<name>A0A8K0S9X5_9HYPO</name>
<evidence type="ECO:0000259" key="2">
    <source>
        <dbReference type="Pfam" id="PF00248"/>
    </source>
</evidence>
<keyword evidence="4" id="KW-1185">Reference proteome</keyword>
<reference evidence="3" key="1">
    <citation type="journal article" date="2021" name="Nat. Commun.">
        <title>Genetic determinants of endophytism in the Arabidopsis root mycobiome.</title>
        <authorList>
            <person name="Mesny F."/>
            <person name="Miyauchi S."/>
            <person name="Thiergart T."/>
            <person name="Pickel B."/>
            <person name="Atanasova L."/>
            <person name="Karlsson M."/>
            <person name="Huettel B."/>
            <person name="Barry K.W."/>
            <person name="Haridas S."/>
            <person name="Chen C."/>
            <person name="Bauer D."/>
            <person name="Andreopoulos W."/>
            <person name="Pangilinan J."/>
            <person name="LaButti K."/>
            <person name="Riley R."/>
            <person name="Lipzen A."/>
            <person name="Clum A."/>
            <person name="Drula E."/>
            <person name="Henrissat B."/>
            <person name="Kohler A."/>
            <person name="Grigoriev I.V."/>
            <person name="Martin F.M."/>
            <person name="Hacquard S."/>
        </authorList>
    </citation>
    <scope>NUCLEOTIDE SEQUENCE</scope>
    <source>
        <strain evidence="3">MPI-SDFR-AT-0068</strain>
    </source>
</reference>
<dbReference type="InterPro" id="IPR050791">
    <property type="entry name" value="Aldo-Keto_reductase"/>
</dbReference>
<evidence type="ECO:0000313" key="3">
    <source>
        <dbReference type="EMBL" id="KAH7257983.1"/>
    </source>
</evidence>
<dbReference type="InterPro" id="IPR023210">
    <property type="entry name" value="NADP_OxRdtase_dom"/>
</dbReference>
<gene>
    <name evidence="3" type="ORF">BKA59DRAFT_389739</name>
</gene>
<dbReference type="EMBL" id="JAGPXF010000002">
    <property type="protein sequence ID" value="KAH7257983.1"/>
    <property type="molecule type" value="Genomic_DNA"/>
</dbReference>
<dbReference type="Proteomes" id="UP000813427">
    <property type="component" value="Unassembled WGS sequence"/>
</dbReference>
<evidence type="ECO:0000313" key="4">
    <source>
        <dbReference type="Proteomes" id="UP000813427"/>
    </source>
</evidence>
<dbReference type="InterPro" id="IPR036812">
    <property type="entry name" value="NAD(P)_OxRdtase_dom_sf"/>
</dbReference>
<evidence type="ECO:0000256" key="1">
    <source>
        <dbReference type="ARBA" id="ARBA00023002"/>
    </source>
</evidence>
<dbReference type="GO" id="GO:0016491">
    <property type="term" value="F:oxidoreductase activity"/>
    <property type="evidence" value="ECO:0007669"/>
    <property type="project" value="UniProtKB-KW"/>
</dbReference>
<dbReference type="Gene3D" id="3.20.20.100">
    <property type="entry name" value="NADP-dependent oxidoreductase domain"/>
    <property type="match status" value="1"/>
</dbReference>
<dbReference type="PANTHER" id="PTHR43625:SF78">
    <property type="entry name" value="PYRIDOXAL REDUCTASE-RELATED"/>
    <property type="match status" value="1"/>
</dbReference>
<keyword evidence="1" id="KW-0560">Oxidoreductase</keyword>
<protein>
    <submittedName>
        <fullName evidence="3">Aldo/keto reductase</fullName>
    </submittedName>
</protein>
<dbReference type="OrthoDB" id="37537at2759"/>
<comment type="caution">
    <text evidence="3">The sequence shown here is derived from an EMBL/GenBank/DDBJ whole genome shotgun (WGS) entry which is preliminary data.</text>
</comment>
<organism evidence="3 4">
    <name type="scientific">Fusarium tricinctum</name>
    <dbReference type="NCBI Taxonomy" id="61284"/>
    <lineage>
        <taxon>Eukaryota</taxon>
        <taxon>Fungi</taxon>
        <taxon>Dikarya</taxon>
        <taxon>Ascomycota</taxon>
        <taxon>Pezizomycotina</taxon>
        <taxon>Sordariomycetes</taxon>
        <taxon>Hypocreomycetidae</taxon>
        <taxon>Hypocreales</taxon>
        <taxon>Nectriaceae</taxon>
        <taxon>Fusarium</taxon>
        <taxon>Fusarium tricinctum species complex</taxon>
    </lineage>
</organism>
<dbReference type="CDD" id="cd19077">
    <property type="entry name" value="AKR_AKR8A1-2"/>
    <property type="match status" value="1"/>
</dbReference>
<dbReference type="PANTHER" id="PTHR43625">
    <property type="entry name" value="AFLATOXIN B1 ALDEHYDE REDUCTASE"/>
    <property type="match status" value="1"/>
</dbReference>
<dbReference type="Pfam" id="PF00248">
    <property type="entry name" value="Aldo_ket_red"/>
    <property type="match status" value="1"/>
</dbReference>
<accession>A0A8K0S9X5</accession>
<dbReference type="SUPFAM" id="SSF51430">
    <property type="entry name" value="NAD(P)-linked oxidoreductase"/>
    <property type="match status" value="1"/>
</dbReference>